<protein>
    <recommendedName>
        <fullName evidence="4">J domain-containing protein</fullName>
    </recommendedName>
</protein>
<sequence length="245" mass="29195">KDVFYTTCTAESVQARYCGSELLETALKEEENLNMDIVWDVIDWYKRAVILARELDLEQEAIALGRLGHVYNKVLKLRQRSKTYYKKSFELVESMKPRTFFTQPWYQEIVSTLQEFQIEERNYDEKEQQKEREKRLEAIKEEMQNLQKNNTGKIAFLIYVYKSFPPTHPKWEKPTDEEIGSWKGIDSDSDKMEKVEALFKKAITYYHPDRISVEEHGEKWKTLCEEITKLLSAHYETIKLKKQSV</sequence>
<evidence type="ECO:0000313" key="2">
    <source>
        <dbReference type="EnsemblMetazoa" id="XP_020895656.1"/>
    </source>
</evidence>
<dbReference type="Proteomes" id="UP000887567">
    <property type="component" value="Unplaced"/>
</dbReference>
<dbReference type="EnsemblMetazoa" id="XM_021039997.2">
    <property type="protein sequence ID" value="XP_020895656.1"/>
    <property type="gene ID" value="LOC110234607"/>
</dbReference>
<dbReference type="OrthoDB" id="3135773at2759"/>
<dbReference type="Gene3D" id="1.10.287.110">
    <property type="entry name" value="DnaJ domain"/>
    <property type="match status" value="1"/>
</dbReference>
<organism evidence="2 3">
    <name type="scientific">Exaiptasia diaphana</name>
    <name type="common">Tropical sea anemone</name>
    <name type="synonym">Aiptasia pulchella</name>
    <dbReference type="NCBI Taxonomy" id="2652724"/>
    <lineage>
        <taxon>Eukaryota</taxon>
        <taxon>Metazoa</taxon>
        <taxon>Cnidaria</taxon>
        <taxon>Anthozoa</taxon>
        <taxon>Hexacorallia</taxon>
        <taxon>Actiniaria</taxon>
        <taxon>Aiptasiidae</taxon>
        <taxon>Exaiptasia</taxon>
    </lineage>
</organism>
<name>A0A913WXN0_EXADI</name>
<dbReference type="KEGG" id="epa:110234607"/>
<evidence type="ECO:0000313" key="3">
    <source>
        <dbReference type="Proteomes" id="UP000887567"/>
    </source>
</evidence>
<dbReference type="OMA" id="CLNAMRD"/>
<accession>A0A913WXN0</accession>
<evidence type="ECO:0000256" key="1">
    <source>
        <dbReference type="SAM" id="Coils"/>
    </source>
</evidence>
<dbReference type="InterPro" id="IPR036869">
    <property type="entry name" value="J_dom_sf"/>
</dbReference>
<dbReference type="AlphaFoldDB" id="A0A913WXN0"/>
<keyword evidence="3" id="KW-1185">Reference proteome</keyword>
<dbReference type="GeneID" id="110234607"/>
<reference evidence="2" key="1">
    <citation type="submission" date="2022-11" db="UniProtKB">
        <authorList>
            <consortium name="EnsemblMetazoa"/>
        </authorList>
    </citation>
    <scope>IDENTIFICATION</scope>
</reference>
<dbReference type="RefSeq" id="XP_020895656.1">
    <property type="nucleotide sequence ID" value="XM_021039997.2"/>
</dbReference>
<keyword evidence="1" id="KW-0175">Coiled coil</keyword>
<feature type="coiled-coil region" evidence="1">
    <location>
        <begin position="113"/>
        <end position="149"/>
    </location>
</feature>
<proteinExistence type="predicted"/>
<evidence type="ECO:0008006" key="4">
    <source>
        <dbReference type="Google" id="ProtNLM"/>
    </source>
</evidence>